<dbReference type="InterPro" id="IPR035979">
    <property type="entry name" value="RBD_domain_sf"/>
</dbReference>
<reference evidence="3 4" key="1">
    <citation type="submission" date="2017-03" db="EMBL/GenBank/DDBJ databases">
        <title>Genomes of endolithic fungi from Antarctica.</title>
        <authorList>
            <person name="Coleine C."/>
            <person name="Masonjones S."/>
            <person name="Stajich J.E."/>
        </authorList>
    </citation>
    <scope>NUCLEOTIDE SEQUENCE [LARGE SCALE GENOMIC DNA]</scope>
    <source>
        <strain evidence="3 4">CCFEE 5184</strain>
    </source>
</reference>
<dbReference type="AlphaFoldDB" id="A0A4U0WDA0"/>
<dbReference type="InterPro" id="IPR000504">
    <property type="entry name" value="RRM_dom"/>
</dbReference>
<dbReference type="Pfam" id="PF00646">
    <property type="entry name" value="F-box"/>
    <property type="match status" value="1"/>
</dbReference>
<dbReference type="EMBL" id="NAJQ01001374">
    <property type="protein sequence ID" value="TKA59966.1"/>
    <property type="molecule type" value="Genomic_DNA"/>
</dbReference>
<name>A0A4U0WDA0_9PEZI</name>
<dbReference type="Proteomes" id="UP000309340">
    <property type="component" value="Unassembled WGS sequence"/>
</dbReference>
<organism evidence="3 4">
    <name type="scientific">Friedmanniomyces simplex</name>
    <dbReference type="NCBI Taxonomy" id="329884"/>
    <lineage>
        <taxon>Eukaryota</taxon>
        <taxon>Fungi</taxon>
        <taxon>Dikarya</taxon>
        <taxon>Ascomycota</taxon>
        <taxon>Pezizomycotina</taxon>
        <taxon>Dothideomycetes</taxon>
        <taxon>Dothideomycetidae</taxon>
        <taxon>Mycosphaerellales</taxon>
        <taxon>Teratosphaeriaceae</taxon>
        <taxon>Friedmanniomyces</taxon>
    </lineage>
</organism>
<dbReference type="OrthoDB" id="3876619at2759"/>
<dbReference type="SUPFAM" id="SSF54928">
    <property type="entry name" value="RNA-binding domain, RBD"/>
    <property type="match status" value="1"/>
</dbReference>
<evidence type="ECO:0000259" key="2">
    <source>
        <dbReference type="PROSITE" id="PS50102"/>
    </source>
</evidence>
<evidence type="ECO:0000313" key="4">
    <source>
        <dbReference type="Proteomes" id="UP000309340"/>
    </source>
</evidence>
<gene>
    <name evidence="3" type="ORF">B0A55_12762</name>
</gene>
<dbReference type="CDD" id="cd00590">
    <property type="entry name" value="RRM_SF"/>
    <property type="match status" value="1"/>
</dbReference>
<comment type="caution">
    <text evidence="3">The sequence shown here is derived from an EMBL/GenBank/DDBJ whole genome shotgun (WGS) entry which is preliminary data.</text>
</comment>
<evidence type="ECO:0000256" key="1">
    <source>
        <dbReference type="PROSITE-ProRule" id="PRU00176"/>
    </source>
</evidence>
<accession>A0A4U0WDA0</accession>
<protein>
    <recommendedName>
        <fullName evidence="2">RRM domain-containing protein</fullName>
    </recommendedName>
</protein>
<dbReference type="PROSITE" id="PS50102">
    <property type="entry name" value="RRM"/>
    <property type="match status" value="1"/>
</dbReference>
<dbReference type="GO" id="GO:0003723">
    <property type="term" value="F:RNA binding"/>
    <property type="evidence" value="ECO:0007669"/>
    <property type="project" value="UniProtKB-UniRule"/>
</dbReference>
<evidence type="ECO:0000313" key="3">
    <source>
        <dbReference type="EMBL" id="TKA59966.1"/>
    </source>
</evidence>
<keyword evidence="1" id="KW-0694">RNA-binding</keyword>
<proteinExistence type="predicted"/>
<dbReference type="InterPro" id="IPR012677">
    <property type="entry name" value="Nucleotide-bd_a/b_plait_sf"/>
</dbReference>
<sequence>MLQPYAVQLATTQQQTMNPQLRSDHRYCAAMMPQYQRAEALQMQRGINQQEPKHTYASKGIPINIIQGNLDGIPRGLYQWSELPSTHQGRFAKAGKISECEVQKDASNGKSKGKATIQYSSAAGAQQAIDMFDETRFMSMVIRILKINIEMEDSATACILDLPPELVVDILTTLDKSSQKRFRLVSKGCATLTAPLLFEHIYFDFDIGGTNGLVAISRQPELCQHVHTVELRRRDGLRSFDDTDAWRAATVYEYAFDTLEDGDVEIPAGAMTHDEWVMLPDEAVQKLYDAYESDRQAVTQTDVVISGAHKSLADFGRAIARLSSASHFVHSSRYMDDDWGLRWRNVQFHHFGIMEGSTGADEDIDNIQFSALVVMPSGAPLIYDVCSTGASALGCAGIRWMKDWTSGSMPLADLSELVSISRLPLDISFG</sequence>
<feature type="domain" description="RRM" evidence="2">
    <location>
        <begin position="63"/>
        <end position="152"/>
    </location>
</feature>
<keyword evidence="4" id="KW-1185">Reference proteome</keyword>
<dbReference type="Pfam" id="PF00076">
    <property type="entry name" value="RRM_1"/>
    <property type="match status" value="1"/>
</dbReference>
<dbReference type="InterPro" id="IPR001810">
    <property type="entry name" value="F-box_dom"/>
</dbReference>
<dbReference type="Gene3D" id="3.30.70.330">
    <property type="match status" value="1"/>
</dbReference>